<feature type="region of interest" description="Disordered" evidence="1">
    <location>
        <begin position="26"/>
        <end position="48"/>
    </location>
</feature>
<keyword evidence="3" id="KW-1185">Reference proteome</keyword>
<proteinExistence type="predicted"/>
<evidence type="ECO:0008006" key="4">
    <source>
        <dbReference type="Google" id="ProtNLM"/>
    </source>
</evidence>
<dbReference type="RefSeq" id="WP_090347576.1">
    <property type="nucleotide sequence ID" value="NZ_LT629751.1"/>
</dbReference>
<dbReference type="EMBL" id="LT629751">
    <property type="protein sequence ID" value="SDR91186.1"/>
    <property type="molecule type" value="Genomic_DNA"/>
</dbReference>
<dbReference type="AlphaFoldDB" id="A0A1H1MWN7"/>
<reference evidence="3" key="1">
    <citation type="submission" date="2016-10" db="EMBL/GenBank/DDBJ databases">
        <authorList>
            <person name="Varghese N."/>
            <person name="Submissions S."/>
        </authorList>
    </citation>
    <scope>NUCLEOTIDE SEQUENCE [LARGE SCALE GENOMIC DNA]</scope>
    <source>
        <strain evidence="3">KCTC 32247</strain>
    </source>
</reference>
<evidence type="ECO:0000313" key="2">
    <source>
        <dbReference type="EMBL" id="SDR91186.1"/>
    </source>
</evidence>
<evidence type="ECO:0000256" key="1">
    <source>
        <dbReference type="SAM" id="MobiDB-lite"/>
    </source>
</evidence>
<dbReference type="OrthoDB" id="3621556at2"/>
<protein>
    <recommendedName>
        <fullName evidence="4">HicA toxin of toxin-antitoxin</fullName>
    </recommendedName>
</protein>
<sequence length="95" mass="10857">MKYCSNKEIDQLIRQLVRQGWRFHRGSKHGRLTHPSGRPTLTVAKSPSDCRSLQNFRRDLRSAESVQVGNMFPGPDATQTVALVGQYHIRTRRAP</sequence>
<gene>
    <name evidence="2" type="ORF">SAMN05216221_0635</name>
</gene>
<dbReference type="Proteomes" id="UP000243359">
    <property type="component" value="Chromosome I"/>
</dbReference>
<evidence type="ECO:0000313" key="3">
    <source>
        <dbReference type="Proteomes" id="UP000243359"/>
    </source>
</evidence>
<organism evidence="2 3">
    <name type="scientific">Pseudomonas oryzae</name>
    <dbReference type="NCBI Taxonomy" id="1392877"/>
    <lineage>
        <taxon>Bacteria</taxon>
        <taxon>Pseudomonadati</taxon>
        <taxon>Pseudomonadota</taxon>
        <taxon>Gammaproteobacteria</taxon>
        <taxon>Pseudomonadales</taxon>
        <taxon>Pseudomonadaceae</taxon>
        <taxon>Pseudomonas</taxon>
    </lineage>
</organism>
<dbReference type="STRING" id="1392877.SAMN05216221_0635"/>
<accession>A0A1H1MWN7</accession>
<name>A0A1H1MWN7_9PSED</name>